<protein>
    <submittedName>
        <fullName evidence="3">Uncharacterized protein</fullName>
    </submittedName>
</protein>
<organism evidence="3 4">
    <name type="scientific">Pseudolycoriella hygida</name>
    <dbReference type="NCBI Taxonomy" id="35572"/>
    <lineage>
        <taxon>Eukaryota</taxon>
        <taxon>Metazoa</taxon>
        <taxon>Ecdysozoa</taxon>
        <taxon>Arthropoda</taxon>
        <taxon>Hexapoda</taxon>
        <taxon>Insecta</taxon>
        <taxon>Pterygota</taxon>
        <taxon>Neoptera</taxon>
        <taxon>Endopterygota</taxon>
        <taxon>Diptera</taxon>
        <taxon>Nematocera</taxon>
        <taxon>Sciaroidea</taxon>
        <taxon>Sciaridae</taxon>
        <taxon>Pseudolycoriella</taxon>
    </lineage>
</organism>
<feature type="signal peptide" evidence="2">
    <location>
        <begin position="1"/>
        <end position="19"/>
    </location>
</feature>
<name>A0A9Q0N8W3_9DIPT</name>
<evidence type="ECO:0000256" key="2">
    <source>
        <dbReference type="SAM" id="SignalP"/>
    </source>
</evidence>
<accession>A0A9Q0N8W3</accession>
<keyword evidence="4" id="KW-1185">Reference proteome</keyword>
<dbReference type="PROSITE" id="PS51257">
    <property type="entry name" value="PROKAR_LIPOPROTEIN"/>
    <property type="match status" value="1"/>
</dbReference>
<dbReference type="EMBL" id="WJQU01000001">
    <property type="protein sequence ID" value="KAJ6645231.1"/>
    <property type="molecule type" value="Genomic_DNA"/>
</dbReference>
<evidence type="ECO:0000313" key="3">
    <source>
        <dbReference type="EMBL" id="KAJ6645231.1"/>
    </source>
</evidence>
<reference evidence="3" key="1">
    <citation type="submission" date="2022-07" db="EMBL/GenBank/DDBJ databases">
        <authorList>
            <person name="Trinca V."/>
            <person name="Uliana J.V.C."/>
            <person name="Torres T.T."/>
            <person name="Ward R.J."/>
            <person name="Monesi N."/>
        </authorList>
    </citation>
    <scope>NUCLEOTIDE SEQUENCE</scope>
    <source>
        <strain evidence="3">HSMRA1968</strain>
        <tissue evidence="3">Whole embryos</tissue>
    </source>
</reference>
<gene>
    <name evidence="3" type="ORF">Bhyg_00435</name>
</gene>
<feature type="region of interest" description="Disordered" evidence="1">
    <location>
        <begin position="141"/>
        <end position="183"/>
    </location>
</feature>
<evidence type="ECO:0000313" key="4">
    <source>
        <dbReference type="Proteomes" id="UP001151699"/>
    </source>
</evidence>
<proteinExistence type="predicted"/>
<keyword evidence="2" id="KW-0732">Signal</keyword>
<comment type="caution">
    <text evidence="3">The sequence shown here is derived from an EMBL/GenBank/DDBJ whole genome shotgun (WGS) entry which is preliminary data.</text>
</comment>
<dbReference type="OrthoDB" id="10393250at2759"/>
<dbReference type="AlphaFoldDB" id="A0A9Q0N8W3"/>
<feature type="chain" id="PRO_5040177722" evidence="2">
    <location>
        <begin position="20"/>
        <end position="183"/>
    </location>
</feature>
<evidence type="ECO:0000256" key="1">
    <source>
        <dbReference type="SAM" id="MobiDB-lite"/>
    </source>
</evidence>
<sequence length="183" mass="21104">MKVHLFLTIIFGIIGCIFCDVSHLLKTSTTESPTTKDSLDSISIITKEELNDNTDFPKKNFAYKPYSFSKMMMQLIDFMEINQLSEPISRNSLDGHQRVKYYYNKPKIPFDAEENRSQEEIDFGMQTPKQDPNPIRLETFNGYDYPKPPNPMTYPEKPTTSTTESYEDFPEASARISLSSDLI</sequence>
<dbReference type="Proteomes" id="UP001151699">
    <property type="component" value="Chromosome A"/>
</dbReference>